<sequence length="366" mass="41467">MNIFAKIHHRLLPPDPDIGYMPYVWLSYLVMFFLSFYFQVLTSQQIILSIAAVPVFLVLYFRAFWVSNKQLYFYITGIWLIGFILATMNLFGAGTFYVYAAAFCTQFSKPKTGFIVLAVLIGITIISGLLFNVSPYIYISGSFLALIIGASNIFMEEMAKKNRQIKASQEEIKKIATSAERERIARDLHDLIGHTFSVINIKSQLAQKLMAHDTAKALQEIQEIEKISRSSLSQVREVVSDYRQRDLATELSQARILLDSLDIQVTEHITPIDEIQLNTETNTSMAYIVRELTTNIMRHSQATECTLKLKSDNQYITLSIKDNGTVKDFKTGSGLKGIRERAEQMAGQVNFKVDQGFVATIKLPII</sequence>
<feature type="domain" description="Signal transduction histidine kinase subgroup 3 dimerisation and phosphoacceptor" evidence="5">
    <location>
        <begin position="180"/>
        <end position="247"/>
    </location>
</feature>
<dbReference type="InterPro" id="IPR050482">
    <property type="entry name" value="Sensor_HK_TwoCompSys"/>
</dbReference>
<dbReference type="Gene3D" id="3.30.565.10">
    <property type="entry name" value="Histidine kinase-like ATPase, C-terminal domain"/>
    <property type="match status" value="1"/>
</dbReference>
<dbReference type="Pfam" id="PF02518">
    <property type="entry name" value="HATPase_c"/>
    <property type="match status" value="1"/>
</dbReference>
<dbReference type="Pfam" id="PF07730">
    <property type="entry name" value="HisKA_3"/>
    <property type="match status" value="1"/>
</dbReference>
<dbReference type="AlphaFoldDB" id="A0A3B0W249"/>
<dbReference type="CDD" id="cd16917">
    <property type="entry name" value="HATPase_UhpB-NarQ-NarX-like"/>
    <property type="match status" value="1"/>
</dbReference>
<evidence type="ECO:0000256" key="1">
    <source>
        <dbReference type="ARBA" id="ARBA00022679"/>
    </source>
</evidence>
<evidence type="ECO:0000256" key="2">
    <source>
        <dbReference type="ARBA" id="ARBA00022777"/>
    </source>
</evidence>
<dbReference type="Gene3D" id="1.20.5.1930">
    <property type="match status" value="1"/>
</dbReference>
<dbReference type="InterPro" id="IPR036890">
    <property type="entry name" value="HATPase_C_sf"/>
</dbReference>
<dbReference type="EMBL" id="UOFA01000283">
    <property type="protein sequence ID" value="VAW46483.1"/>
    <property type="molecule type" value="Genomic_DNA"/>
</dbReference>
<gene>
    <name evidence="6" type="ORF">MNBD_GAMMA02-1740</name>
</gene>
<dbReference type="InterPro" id="IPR003594">
    <property type="entry name" value="HATPase_dom"/>
</dbReference>
<evidence type="ECO:0000256" key="3">
    <source>
        <dbReference type="SAM" id="Phobius"/>
    </source>
</evidence>
<accession>A0A3B0W249</accession>
<keyword evidence="1" id="KW-0808">Transferase</keyword>
<keyword evidence="3" id="KW-1133">Transmembrane helix</keyword>
<feature type="domain" description="Histidine kinase/HSP90-like ATPase" evidence="4">
    <location>
        <begin position="285"/>
        <end position="364"/>
    </location>
</feature>
<dbReference type="GO" id="GO:0016020">
    <property type="term" value="C:membrane"/>
    <property type="evidence" value="ECO:0007669"/>
    <property type="project" value="InterPro"/>
</dbReference>
<proteinExistence type="predicted"/>
<organism evidence="6">
    <name type="scientific">hydrothermal vent metagenome</name>
    <dbReference type="NCBI Taxonomy" id="652676"/>
    <lineage>
        <taxon>unclassified sequences</taxon>
        <taxon>metagenomes</taxon>
        <taxon>ecological metagenomes</taxon>
    </lineage>
</organism>
<keyword evidence="3" id="KW-0472">Membrane</keyword>
<feature type="transmembrane region" description="Helical" evidence="3">
    <location>
        <begin position="112"/>
        <end position="131"/>
    </location>
</feature>
<dbReference type="PANTHER" id="PTHR24421:SF63">
    <property type="entry name" value="SENSOR HISTIDINE KINASE DESK"/>
    <property type="match status" value="1"/>
</dbReference>
<keyword evidence="3" id="KW-0812">Transmembrane</keyword>
<feature type="transmembrane region" description="Helical" evidence="3">
    <location>
        <begin position="71"/>
        <end position="100"/>
    </location>
</feature>
<dbReference type="SUPFAM" id="SSF55874">
    <property type="entry name" value="ATPase domain of HSP90 chaperone/DNA topoisomerase II/histidine kinase"/>
    <property type="match status" value="1"/>
</dbReference>
<reference evidence="6" key="1">
    <citation type="submission" date="2018-06" db="EMBL/GenBank/DDBJ databases">
        <authorList>
            <person name="Zhirakovskaya E."/>
        </authorList>
    </citation>
    <scope>NUCLEOTIDE SEQUENCE</scope>
</reference>
<feature type="transmembrane region" description="Helical" evidence="3">
    <location>
        <begin position="137"/>
        <end position="155"/>
    </location>
</feature>
<dbReference type="PANTHER" id="PTHR24421">
    <property type="entry name" value="NITRATE/NITRITE SENSOR PROTEIN NARX-RELATED"/>
    <property type="match status" value="1"/>
</dbReference>
<name>A0A3B0W249_9ZZZZ</name>
<dbReference type="GO" id="GO:0046983">
    <property type="term" value="F:protein dimerization activity"/>
    <property type="evidence" value="ECO:0007669"/>
    <property type="project" value="InterPro"/>
</dbReference>
<dbReference type="InterPro" id="IPR011712">
    <property type="entry name" value="Sig_transdc_His_kin_sub3_dim/P"/>
</dbReference>
<evidence type="ECO:0000259" key="5">
    <source>
        <dbReference type="Pfam" id="PF07730"/>
    </source>
</evidence>
<protein>
    <submittedName>
        <fullName evidence="6">Integral membrane sensor signal transduction histidine kinase</fullName>
    </submittedName>
</protein>
<dbReference type="GO" id="GO:0000155">
    <property type="term" value="F:phosphorelay sensor kinase activity"/>
    <property type="evidence" value="ECO:0007669"/>
    <property type="project" value="InterPro"/>
</dbReference>
<feature type="transmembrane region" description="Helical" evidence="3">
    <location>
        <begin position="46"/>
        <end position="65"/>
    </location>
</feature>
<feature type="transmembrane region" description="Helical" evidence="3">
    <location>
        <begin position="20"/>
        <end position="39"/>
    </location>
</feature>
<evidence type="ECO:0000313" key="6">
    <source>
        <dbReference type="EMBL" id="VAW46483.1"/>
    </source>
</evidence>
<keyword evidence="2 6" id="KW-0418">Kinase</keyword>
<evidence type="ECO:0000259" key="4">
    <source>
        <dbReference type="Pfam" id="PF02518"/>
    </source>
</evidence>